<dbReference type="InterPro" id="IPR001647">
    <property type="entry name" value="HTH_TetR"/>
</dbReference>
<accession>A0ABW0K802</accession>
<organism evidence="4 5">
    <name type="scientific">Paenibacillus aestuarii</name>
    <dbReference type="NCBI Taxonomy" id="516965"/>
    <lineage>
        <taxon>Bacteria</taxon>
        <taxon>Bacillati</taxon>
        <taxon>Bacillota</taxon>
        <taxon>Bacilli</taxon>
        <taxon>Bacillales</taxon>
        <taxon>Paenibacillaceae</taxon>
        <taxon>Paenibacillus</taxon>
    </lineage>
</organism>
<gene>
    <name evidence="4" type="ORF">ACFPOG_14065</name>
</gene>
<dbReference type="Pfam" id="PF00440">
    <property type="entry name" value="TetR_N"/>
    <property type="match status" value="1"/>
</dbReference>
<dbReference type="PRINTS" id="PR00455">
    <property type="entry name" value="HTHTETR"/>
</dbReference>
<evidence type="ECO:0000256" key="1">
    <source>
        <dbReference type="ARBA" id="ARBA00023125"/>
    </source>
</evidence>
<dbReference type="PROSITE" id="PS50977">
    <property type="entry name" value="HTH_TETR_2"/>
    <property type="match status" value="1"/>
</dbReference>
<protein>
    <submittedName>
        <fullName evidence="4">TetR/AcrR family transcriptional regulator</fullName>
    </submittedName>
</protein>
<comment type="caution">
    <text evidence="4">The sequence shown here is derived from an EMBL/GenBank/DDBJ whole genome shotgun (WGS) entry which is preliminary data.</text>
</comment>
<proteinExistence type="predicted"/>
<evidence type="ECO:0000313" key="4">
    <source>
        <dbReference type="EMBL" id="MFC5449390.1"/>
    </source>
</evidence>
<dbReference type="InterPro" id="IPR009057">
    <property type="entry name" value="Homeodomain-like_sf"/>
</dbReference>
<dbReference type="EMBL" id="JBHSMJ010000018">
    <property type="protein sequence ID" value="MFC5449390.1"/>
    <property type="molecule type" value="Genomic_DNA"/>
</dbReference>
<dbReference type="Proteomes" id="UP001596044">
    <property type="component" value="Unassembled WGS sequence"/>
</dbReference>
<reference evidence="5" key="1">
    <citation type="journal article" date="2019" name="Int. J. Syst. Evol. Microbiol.">
        <title>The Global Catalogue of Microorganisms (GCM) 10K type strain sequencing project: providing services to taxonomists for standard genome sequencing and annotation.</title>
        <authorList>
            <consortium name="The Broad Institute Genomics Platform"/>
            <consortium name="The Broad Institute Genome Sequencing Center for Infectious Disease"/>
            <person name="Wu L."/>
            <person name="Ma J."/>
        </authorList>
    </citation>
    <scope>NUCLEOTIDE SEQUENCE [LARGE SCALE GENOMIC DNA]</scope>
    <source>
        <strain evidence="5">KACC 11904</strain>
    </source>
</reference>
<dbReference type="RefSeq" id="WP_270879781.1">
    <property type="nucleotide sequence ID" value="NZ_JAQFVF010000026.1"/>
</dbReference>
<evidence type="ECO:0000259" key="3">
    <source>
        <dbReference type="PROSITE" id="PS50977"/>
    </source>
</evidence>
<dbReference type="PANTHER" id="PTHR43479">
    <property type="entry name" value="ACREF/ENVCD OPERON REPRESSOR-RELATED"/>
    <property type="match status" value="1"/>
</dbReference>
<keyword evidence="1 2" id="KW-0238">DNA-binding</keyword>
<keyword evidence="5" id="KW-1185">Reference proteome</keyword>
<feature type="DNA-binding region" description="H-T-H motif" evidence="2">
    <location>
        <begin position="29"/>
        <end position="48"/>
    </location>
</feature>
<dbReference type="PANTHER" id="PTHR43479:SF11">
    <property type="entry name" value="ACREF_ENVCD OPERON REPRESSOR-RELATED"/>
    <property type="match status" value="1"/>
</dbReference>
<name>A0ABW0K802_9BACL</name>
<dbReference type="SUPFAM" id="SSF46689">
    <property type="entry name" value="Homeodomain-like"/>
    <property type="match status" value="1"/>
</dbReference>
<evidence type="ECO:0000256" key="2">
    <source>
        <dbReference type="PROSITE-ProRule" id="PRU00335"/>
    </source>
</evidence>
<dbReference type="Gene3D" id="1.10.357.10">
    <property type="entry name" value="Tetracycline Repressor, domain 2"/>
    <property type="match status" value="1"/>
</dbReference>
<sequence length="204" mass="23714">MVKDNELTKQKLLKAALEIFSEKGYYETKVSDIVKRAGVAQGTFYLYFQTKESIFTSIIQSTNDQMIEQIDQIFAEQVSPQMPKEELTRRLYETIYNCMALYRDHRSIVYMMRIHGASQFAEAESVAKACDENLLGIIMKLFRKFQLFPEYDQFQYEVAARAIHGLLNETCMQYVIVQELTEEELSKIVGVVTQMIYNMTLGCE</sequence>
<evidence type="ECO:0000313" key="5">
    <source>
        <dbReference type="Proteomes" id="UP001596044"/>
    </source>
</evidence>
<feature type="domain" description="HTH tetR-type" evidence="3">
    <location>
        <begin position="6"/>
        <end position="66"/>
    </location>
</feature>
<dbReference type="InterPro" id="IPR050624">
    <property type="entry name" value="HTH-type_Tx_Regulator"/>
</dbReference>